<organism evidence="2 3">
    <name type="scientific">Oryzias melastigma</name>
    <name type="common">Marine medaka</name>
    <dbReference type="NCBI Taxonomy" id="30732"/>
    <lineage>
        <taxon>Eukaryota</taxon>
        <taxon>Metazoa</taxon>
        <taxon>Chordata</taxon>
        <taxon>Craniata</taxon>
        <taxon>Vertebrata</taxon>
        <taxon>Euteleostomi</taxon>
        <taxon>Actinopterygii</taxon>
        <taxon>Neopterygii</taxon>
        <taxon>Teleostei</taxon>
        <taxon>Neoteleostei</taxon>
        <taxon>Acanthomorphata</taxon>
        <taxon>Ovalentaria</taxon>
        <taxon>Atherinomorphae</taxon>
        <taxon>Beloniformes</taxon>
        <taxon>Adrianichthyidae</taxon>
        <taxon>Oryziinae</taxon>
        <taxon>Oryzias</taxon>
    </lineage>
</organism>
<reference evidence="2" key="1">
    <citation type="journal article" name="BMC Genomics">
        <title>Long-read sequencing and de novo genome assembly of marine medaka (Oryzias melastigma).</title>
        <authorList>
            <person name="Liang P."/>
            <person name="Saqib H.S.A."/>
            <person name="Ni X."/>
            <person name="Shen Y."/>
        </authorList>
    </citation>
    <scope>NUCLEOTIDE SEQUENCE</scope>
    <source>
        <strain evidence="2">Bigg-433</strain>
    </source>
</reference>
<dbReference type="Proteomes" id="UP000646548">
    <property type="component" value="Unassembled WGS sequence"/>
</dbReference>
<evidence type="ECO:0000313" key="2">
    <source>
        <dbReference type="EMBL" id="KAF6737083.1"/>
    </source>
</evidence>
<dbReference type="AlphaFoldDB" id="A0A834FN01"/>
<proteinExistence type="predicted"/>
<name>A0A834FN01_ORYME</name>
<dbReference type="EMBL" id="WKFB01000072">
    <property type="protein sequence ID" value="KAF6737083.1"/>
    <property type="molecule type" value="Genomic_DNA"/>
</dbReference>
<protein>
    <submittedName>
        <fullName evidence="2">Uncharacterized protein</fullName>
    </submittedName>
</protein>
<gene>
    <name evidence="2" type="ORF">FQA47_014157</name>
</gene>
<accession>A0A834FN01</accession>
<evidence type="ECO:0000313" key="3">
    <source>
        <dbReference type="Proteomes" id="UP000646548"/>
    </source>
</evidence>
<feature type="compositionally biased region" description="Basic residues" evidence="1">
    <location>
        <begin position="1"/>
        <end position="13"/>
    </location>
</feature>
<comment type="caution">
    <text evidence="2">The sequence shown here is derived from an EMBL/GenBank/DDBJ whole genome shotgun (WGS) entry which is preliminary data.</text>
</comment>
<feature type="region of interest" description="Disordered" evidence="1">
    <location>
        <begin position="1"/>
        <end position="40"/>
    </location>
</feature>
<feature type="region of interest" description="Disordered" evidence="1">
    <location>
        <begin position="71"/>
        <end position="102"/>
    </location>
</feature>
<sequence length="102" mass="11294">MSEKGKGRRRKQGRQPVAPDHQTASRSPGAVRTDGAELGEPTAEAGQRLFLSVFIFLLFFSLTVEEPMRERLQPQQSGGRMRAAQAQDRGVEMMSMGCAERT</sequence>
<evidence type="ECO:0000256" key="1">
    <source>
        <dbReference type="SAM" id="MobiDB-lite"/>
    </source>
</evidence>